<dbReference type="PANTHER" id="PTHR39176">
    <property type="entry name" value="PERIPLASMIC PROTEIN-RELATED"/>
    <property type="match status" value="1"/>
</dbReference>
<feature type="domain" description="Lysozyme inhibitor LprI-like N-terminal" evidence="1">
    <location>
        <begin position="41"/>
        <end position="131"/>
    </location>
</feature>
<dbReference type="EMBL" id="CP051167">
    <property type="protein sequence ID" value="QIZ69947.1"/>
    <property type="molecule type" value="Genomic_DNA"/>
</dbReference>
<keyword evidence="3" id="KW-1185">Reference proteome</keyword>
<dbReference type="Proteomes" id="UP000500857">
    <property type="component" value="Chromosome"/>
</dbReference>
<organism evidence="2 3">
    <name type="scientific">Oxynema aestuarii AP17</name>
    <dbReference type="NCBI Taxonomy" id="2064643"/>
    <lineage>
        <taxon>Bacteria</taxon>
        <taxon>Bacillati</taxon>
        <taxon>Cyanobacteriota</taxon>
        <taxon>Cyanophyceae</taxon>
        <taxon>Oscillatoriophycideae</taxon>
        <taxon>Oscillatoriales</taxon>
        <taxon>Oscillatoriaceae</taxon>
        <taxon>Oxynema</taxon>
        <taxon>Oxynema aestuarii</taxon>
    </lineage>
</organism>
<dbReference type="Pfam" id="PF07007">
    <property type="entry name" value="LprI"/>
    <property type="match status" value="2"/>
</dbReference>
<accession>A0A6H1TUX3</accession>
<protein>
    <submittedName>
        <fullName evidence="2">DUF1311 domain-containing protein</fullName>
    </submittedName>
</protein>
<dbReference type="AlphaFoldDB" id="A0A6H1TUX3"/>
<proteinExistence type="predicted"/>
<dbReference type="KEGG" id="oxy:HCG48_04600"/>
<reference evidence="2 3" key="1">
    <citation type="submission" date="2020-04" db="EMBL/GenBank/DDBJ databases">
        <authorList>
            <person name="Basu S."/>
            <person name="Maruthanayagam V."/>
            <person name="Chakraborty S."/>
            <person name="Pramanik A."/>
            <person name="Mukherjee J."/>
            <person name="Brink B."/>
        </authorList>
    </citation>
    <scope>NUCLEOTIDE SEQUENCE [LARGE SCALE GENOMIC DNA]</scope>
    <source>
        <strain evidence="2 3">AP17</strain>
    </source>
</reference>
<dbReference type="RefSeq" id="WP_168568104.1">
    <property type="nucleotide sequence ID" value="NZ_CP051167.1"/>
</dbReference>
<evidence type="ECO:0000259" key="1">
    <source>
        <dbReference type="Pfam" id="PF07007"/>
    </source>
</evidence>
<evidence type="ECO:0000313" key="2">
    <source>
        <dbReference type="EMBL" id="QIZ69947.1"/>
    </source>
</evidence>
<name>A0A6H1TUX3_9CYAN</name>
<dbReference type="InterPro" id="IPR009739">
    <property type="entry name" value="LprI-like_N"/>
</dbReference>
<sequence length="230" mass="26633">MKSLNQNQLWRWFGVLGIVAVSTIALDLNQFSAIAQPQLNCNNPRTQRELNACEQQRWEAADLELNQIYQSLIPQLSNNRRQQLVKAQRAWIAFRDSECAFHSSVAEGGTMQPMLYYGCLANLTDIRNAELYRYERGQIPPALGENYQIADRQLNAVYQQLMDRLPSKRKNLLKTAELDWIEYRDALCEFERSGGGNAGFNFCRIRLTEVRVEQLEAHLDFLSQIMHYKA</sequence>
<gene>
    <name evidence="2" type="ORF">HCG48_04600</name>
</gene>
<evidence type="ECO:0000313" key="3">
    <source>
        <dbReference type="Proteomes" id="UP000500857"/>
    </source>
</evidence>
<feature type="domain" description="Lysozyme inhibitor LprI-like N-terminal" evidence="1">
    <location>
        <begin position="143"/>
        <end position="215"/>
    </location>
</feature>
<dbReference type="PANTHER" id="PTHR39176:SF1">
    <property type="entry name" value="PERIPLASMIC PROTEIN"/>
    <property type="match status" value="1"/>
</dbReference>
<dbReference type="Gene3D" id="1.20.1270.180">
    <property type="match status" value="2"/>
</dbReference>